<accession>A0A4Q9MG79</accession>
<dbReference type="OrthoDB" id="191139at2759"/>
<protein>
    <submittedName>
        <fullName evidence="1">Uncharacterized protein</fullName>
    </submittedName>
</protein>
<name>A0A4Q9MG79_9APHY</name>
<evidence type="ECO:0000313" key="1">
    <source>
        <dbReference type="EMBL" id="TBU25112.1"/>
    </source>
</evidence>
<dbReference type="InterPro" id="IPR036291">
    <property type="entry name" value="NAD(P)-bd_dom_sf"/>
</dbReference>
<dbReference type="AlphaFoldDB" id="A0A4Q9MG79"/>
<gene>
    <name evidence="1" type="ORF">BD311DRAFT_765322</name>
</gene>
<reference evidence="1" key="1">
    <citation type="submission" date="2019-01" db="EMBL/GenBank/DDBJ databases">
        <title>Draft genome sequences of three monokaryotic isolates of the white-rot basidiomycete fungus Dichomitus squalens.</title>
        <authorList>
            <consortium name="DOE Joint Genome Institute"/>
            <person name="Lopez S.C."/>
            <person name="Andreopoulos B."/>
            <person name="Pangilinan J."/>
            <person name="Lipzen A."/>
            <person name="Riley R."/>
            <person name="Ahrendt S."/>
            <person name="Ng V."/>
            <person name="Barry K."/>
            <person name="Daum C."/>
            <person name="Grigoriev I.V."/>
            <person name="Hilden K.S."/>
            <person name="Makela M.R."/>
            <person name="de Vries R.P."/>
        </authorList>
    </citation>
    <scope>NUCLEOTIDE SEQUENCE [LARGE SCALE GENOMIC DNA]</scope>
    <source>
        <strain evidence="1">OM18370.1</strain>
    </source>
</reference>
<dbReference type="Proteomes" id="UP000292957">
    <property type="component" value="Unassembled WGS sequence"/>
</dbReference>
<dbReference type="EMBL" id="ML143467">
    <property type="protein sequence ID" value="TBU25112.1"/>
    <property type="molecule type" value="Genomic_DNA"/>
</dbReference>
<sequence>MAPICSGERMWRRSGMGLRGGSSKEALYYQTKHTNIVVARQFANRYADKGIISFSLNPGNIKTELQRYVPSLQRKILVRRLIT</sequence>
<proteinExistence type="predicted"/>
<dbReference type="SUPFAM" id="SSF51735">
    <property type="entry name" value="NAD(P)-binding Rossmann-fold domains"/>
    <property type="match status" value="1"/>
</dbReference>
<dbReference type="Gene3D" id="3.40.50.720">
    <property type="entry name" value="NAD(P)-binding Rossmann-like Domain"/>
    <property type="match status" value="1"/>
</dbReference>
<organism evidence="1">
    <name type="scientific">Dichomitus squalens</name>
    <dbReference type="NCBI Taxonomy" id="114155"/>
    <lineage>
        <taxon>Eukaryota</taxon>
        <taxon>Fungi</taxon>
        <taxon>Dikarya</taxon>
        <taxon>Basidiomycota</taxon>
        <taxon>Agaricomycotina</taxon>
        <taxon>Agaricomycetes</taxon>
        <taxon>Polyporales</taxon>
        <taxon>Polyporaceae</taxon>
        <taxon>Dichomitus</taxon>
    </lineage>
</organism>